<dbReference type="Pfam" id="PF07715">
    <property type="entry name" value="Plug"/>
    <property type="match status" value="1"/>
</dbReference>
<dbReference type="Pfam" id="PF13715">
    <property type="entry name" value="CarbopepD_reg_2"/>
    <property type="match status" value="1"/>
</dbReference>
<name>A0AA51RDB2_9BACT</name>
<dbReference type="KEGG" id="msaa:QYS49_34950"/>
<evidence type="ECO:0000256" key="14">
    <source>
        <dbReference type="SAM" id="SignalP"/>
    </source>
</evidence>
<dbReference type="PANTHER" id="PTHR32552">
    <property type="entry name" value="FERRICHROME IRON RECEPTOR-RELATED"/>
    <property type="match status" value="1"/>
</dbReference>
<keyword evidence="4" id="KW-0410">Iron transport</keyword>
<dbReference type="Gene3D" id="2.60.40.1120">
    <property type="entry name" value="Carboxypeptidase-like, regulatory domain"/>
    <property type="match status" value="1"/>
</dbReference>
<evidence type="ECO:0000256" key="4">
    <source>
        <dbReference type="ARBA" id="ARBA00022496"/>
    </source>
</evidence>
<dbReference type="InterPro" id="IPR037066">
    <property type="entry name" value="Plug_dom_sf"/>
</dbReference>
<keyword evidence="17" id="KW-0675">Receptor</keyword>
<evidence type="ECO:0000313" key="18">
    <source>
        <dbReference type="Proteomes" id="UP001230496"/>
    </source>
</evidence>
<dbReference type="InterPro" id="IPR012910">
    <property type="entry name" value="Plug_dom"/>
</dbReference>
<comment type="subcellular location">
    <subcellularLocation>
        <location evidence="1 12">Cell outer membrane</location>
        <topology evidence="1 12">Multi-pass membrane protein</topology>
    </subcellularLocation>
</comment>
<keyword evidence="5 12" id="KW-0812">Transmembrane</keyword>
<dbReference type="EMBL" id="CP129971">
    <property type="protein sequence ID" value="WMN12903.1"/>
    <property type="molecule type" value="Genomic_DNA"/>
</dbReference>
<reference evidence="17 18" key="1">
    <citation type="submission" date="2023-08" db="EMBL/GenBank/DDBJ databases">
        <title>Comparative genomics and taxonomic characterization of three novel marine species of genus Marivirga.</title>
        <authorList>
            <person name="Muhammad N."/>
            <person name="Kim S.-G."/>
        </authorList>
    </citation>
    <scope>NUCLEOTIDE SEQUENCE [LARGE SCALE GENOMIC DNA]</scope>
    <source>
        <strain evidence="17 18">BDSF4-3</strain>
    </source>
</reference>
<evidence type="ECO:0000259" key="15">
    <source>
        <dbReference type="Pfam" id="PF00593"/>
    </source>
</evidence>
<protein>
    <submittedName>
        <fullName evidence="17">TonB-dependent receptor</fullName>
    </submittedName>
</protein>
<dbReference type="InterPro" id="IPR036942">
    <property type="entry name" value="Beta-barrel_TonB_sf"/>
</dbReference>
<dbReference type="RefSeq" id="WP_308351276.1">
    <property type="nucleotide sequence ID" value="NZ_CP129971.1"/>
</dbReference>
<dbReference type="PROSITE" id="PS52016">
    <property type="entry name" value="TONB_DEPENDENT_REC_3"/>
    <property type="match status" value="1"/>
</dbReference>
<evidence type="ECO:0000256" key="9">
    <source>
        <dbReference type="ARBA" id="ARBA00023077"/>
    </source>
</evidence>
<dbReference type="SUPFAM" id="SSF56935">
    <property type="entry name" value="Porins"/>
    <property type="match status" value="1"/>
</dbReference>
<comment type="similarity">
    <text evidence="12 13">Belongs to the TonB-dependent receptor family.</text>
</comment>
<evidence type="ECO:0000256" key="12">
    <source>
        <dbReference type="PROSITE-ProRule" id="PRU01360"/>
    </source>
</evidence>
<gene>
    <name evidence="17" type="ORF">QYS49_34950</name>
</gene>
<accession>A0AA51RDB2</accession>
<dbReference type="Gene3D" id="2.170.130.10">
    <property type="entry name" value="TonB-dependent receptor, plug domain"/>
    <property type="match status" value="1"/>
</dbReference>
<dbReference type="GO" id="GO:0015344">
    <property type="term" value="F:siderophore uptake transmembrane transporter activity"/>
    <property type="evidence" value="ECO:0007669"/>
    <property type="project" value="TreeGrafter"/>
</dbReference>
<evidence type="ECO:0000256" key="2">
    <source>
        <dbReference type="ARBA" id="ARBA00022448"/>
    </source>
</evidence>
<feature type="domain" description="TonB-dependent receptor plug" evidence="16">
    <location>
        <begin position="120"/>
        <end position="228"/>
    </location>
</feature>
<sequence length="822" mass="92894">MLQFTKKWLLTALAVVMSMHLMAQSSISGKVVSQEDNSPLVGASVVIESLQKGSATDIDGNYRINNVNAGKYEIKVSYIGFKQAVKTVQLENQDLTLNFELERDIQITDEVMVSATRADENTPTTFTNIKKAELERQNLGQDMPMLLNYTPSMVTTSDAGAGVGYTGMRIRGSDGTRINVTINGIPINDSESHGTFWVNMPDLASSVDNIQIQRGVGTSTNGAAAFGASVNMQTSTPSQDAFGEVNNSYGSFNTRKHNVIFNSGITNSGWSFEGRLSSIHSDGYIDRATSDMQSYFLSGAYYGDKTIVKALAFGGKEKTYQSWWGTPEARLENNEEGMQEVILNNGYTEDQAENLLNSGRTFNYYLYDNETDNYQQDHYQLHLSHQFTDNIQANAALHYTYGRGYYEQYRNDDDFADYQLNDVVIGDSTISSTDLVRRRWLDNHFYGLTYSLNYQEGDWDVTLGGAYNEYDGDHFGEIIWARFAGESKIRERYYDNYGRKYDFNTFLKANYQLNEKLNMFADMQIRNINYVTQGIDNDLTTIDTGGEYFFFNPKAGLTYSLPNNSQLYASVAVANREPVRNDFVDAPQDVTPQPETLYDYEFGYKKQGSNFSAEAIFYYMDYTNQLVLTGELNDVGSSIRTNVENSYRRGIELIGAYQLTQQLSIGGNATFSQNKIANFTEVIYDYGENWDEYNVIENEYSDTDISFSPNIIAAGEINYQPVRGLKFTLLGKYVGKQYLDNTSNDNRALDPYFVSDFVGSYKFGLPFLKTAELKLMVNNIFNEMYSSNGYTFGYNAGSYEVRENYLYPQAGANYLLGLNLRF</sequence>
<keyword evidence="6 14" id="KW-0732">Signal</keyword>
<evidence type="ECO:0000256" key="10">
    <source>
        <dbReference type="ARBA" id="ARBA00023136"/>
    </source>
</evidence>
<keyword evidence="10 12" id="KW-0472">Membrane</keyword>
<keyword evidence="3 12" id="KW-1134">Transmembrane beta strand</keyword>
<keyword evidence="8" id="KW-0406">Ion transport</keyword>
<evidence type="ECO:0000256" key="6">
    <source>
        <dbReference type="ARBA" id="ARBA00022729"/>
    </source>
</evidence>
<dbReference type="InterPro" id="IPR008969">
    <property type="entry name" value="CarboxyPept-like_regulatory"/>
</dbReference>
<dbReference type="AlphaFoldDB" id="A0AA51RDB2"/>
<evidence type="ECO:0000256" key="3">
    <source>
        <dbReference type="ARBA" id="ARBA00022452"/>
    </source>
</evidence>
<evidence type="ECO:0000256" key="13">
    <source>
        <dbReference type="RuleBase" id="RU003357"/>
    </source>
</evidence>
<keyword evidence="2 12" id="KW-0813">Transport</keyword>
<feature type="signal peptide" evidence="14">
    <location>
        <begin position="1"/>
        <end position="23"/>
    </location>
</feature>
<keyword evidence="11 12" id="KW-0998">Cell outer membrane</keyword>
<evidence type="ECO:0000256" key="11">
    <source>
        <dbReference type="ARBA" id="ARBA00023237"/>
    </source>
</evidence>
<dbReference type="SUPFAM" id="SSF49464">
    <property type="entry name" value="Carboxypeptidase regulatory domain-like"/>
    <property type="match status" value="1"/>
</dbReference>
<keyword evidence="18" id="KW-1185">Reference proteome</keyword>
<dbReference type="PANTHER" id="PTHR32552:SF68">
    <property type="entry name" value="FERRICHROME OUTER MEMBRANE TRANSPORTER_PHAGE RECEPTOR"/>
    <property type="match status" value="1"/>
</dbReference>
<feature type="chain" id="PRO_5041301390" evidence="14">
    <location>
        <begin position="24"/>
        <end position="822"/>
    </location>
</feature>
<evidence type="ECO:0000256" key="8">
    <source>
        <dbReference type="ARBA" id="ARBA00023065"/>
    </source>
</evidence>
<dbReference type="GO" id="GO:0009279">
    <property type="term" value="C:cell outer membrane"/>
    <property type="evidence" value="ECO:0007669"/>
    <property type="project" value="UniProtKB-SubCell"/>
</dbReference>
<dbReference type="Proteomes" id="UP001230496">
    <property type="component" value="Chromosome"/>
</dbReference>
<keyword evidence="7" id="KW-0408">Iron</keyword>
<evidence type="ECO:0000313" key="17">
    <source>
        <dbReference type="EMBL" id="WMN12903.1"/>
    </source>
</evidence>
<feature type="domain" description="TonB-dependent receptor-like beta-barrel" evidence="15">
    <location>
        <begin position="356"/>
        <end position="780"/>
    </location>
</feature>
<organism evidence="17 18">
    <name type="scientific">Marivirga salinarum</name>
    <dbReference type="NCBI Taxonomy" id="3059078"/>
    <lineage>
        <taxon>Bacteria</taxon>
        <taxon>Pseudomonadati</taxon>
        <taxon>Bacteroidota</taxon>
        <taxon>Cytophagia</taxon>
        <taxon>Cytophagales</taxon>
        <taxon>Marivirgaceae</taxon>
        <taxon>Marivirga</taxon>
    </lineage>
</organism>
<dbReference type="InterPro" id="IPR000531">
    <property type="entry name" value="Beta-barrel_TonB"/>
</dbReference>
<evidence type="ECO:0000256" key="5">
    <source>
        <dbReference type="ARBA" id="ARBA00022692"/>
    </source>
</evidence>
<dbReference type="InterPro" id="IPR039426">
    <property type="entry name" value="TonB-dep_rcpt-like"/>
</dbReference>
<keyword evidence="9 13" id="KW-0798">TonB box</keyword>
<evidence type="ECO:0000259" key="16">
    <source>
        <dbReference type="Pfam" id="PF07715"/>
    </source>
</evidence>
<dbReference type="Gene3D" id="2.40.170.20">
    <property type="entry name" value="TonB-dependent receptor, beta-barrel domain"/>
    <property type="match status" value="1"/>
</dbReference>
<evidence type="ECO:0000256" key="1">
    <source>
        <dbReference type="ARBA" id="ARBA00004571"/>
    </source>
</evidence>
<proteinExistence type="inferred from homology"/>
<evidence type="ECO:0000256" key="7">
    <source>
        <dbReference type="ARBA" id="ARBA00023004"/>
    </source>
</evidence>
<dbReference type="Pfam" id="PF00593">
    <property type="entry name" value="TonB_dep_Rec_b-barrel"/>
    <property type="match status" value="1"/>
</dbReference>